<dbReference type="InterPro" id="IPR000109">
    <property type="entry name" value="POT_fam"/>
</dbReference>
<dbReference type="STRING" id="512565.AMIS_59820"/>
<dbReference type="GO" id="GO:0005886">
    <property type="term" value="C:plasma membrane"/>
    <property type="evidence" value="ECO:0007669"/>
    <property type="project" value="UniProtKB-SubCell"/>
</dbReference>
<feature type="transmembrane region" description="Helical" evidence="9">
    <location>
        <begin position="54"/>
        <end position="76"/>
    </location>
</feature>
<dbReference type="EMBL" id="AP012319">
    <property type="protein sequence ID" value="BAL91202.1"/>
    <property type="molecule type" value="Genomic_DNA"/>
</dbReference>
<dbReference type="Pfam" id="PF00854">
    <property type="entry name" value="PTR2"/>
    <property type="match status" value="1"/>
</dbReference>
<dbReference type="InterPro" id="IPR036259">
    <property type="entry name" value="MFS_trans_sf"/>
</dbReference>
<dbReference type="AlphaFoldDB" id="I0HDW5"/>
<dbReference type="HOGENOM" id="CLU_004790_0_1_11"/>
<feature type="transmembrane region" description="Helical" evidence="9">
    <location>
        <begin position="320"/>
        <end position="340"/>
    </location>
</feature>
<sequence length="478" mass="50005">MSSSTFFGQPRALANLFGVELWERFSFYGMQGILLIYLYYSAADGGLGIDQDTATSIVGAYGGAVYLSTILGAWVADRLLGSERVLFLSAVLVMLGHIALAVLPGLAGVGVGLVLIAVGSGGVKANATSLVGNLYSEHDERRDAGFSLFYLGINLGALAGPLLTGLLQTNAGFHYGFGLAAVGMAIGLVQYTLGRKRMPEAGREVPNPLPARGRPIAALVFAAAAAIVVLASVTGLLSADRLSNVVVALSAIAAVAYFVIILSSRQITAVERLRVVAFIPMFLASAAFWSLYQQQFTVVTIYSDERLDRGIGGWEMPVSWVQSINPVFIIVLSGVFAALWTRLGDRQPSSPIKFALGTTIMGVAFLLFLPLAGGGPNSTPLLALTGILLVFTVAELLLSPVGLSLSTKLAPHAFHTQMVALFFLSVALGTALSGTLAQFYSADDEVVYFGVLGAVAIVLGLALGAAARPISRLMGGVR</sequence>
<dbReference type="NCBIfam" id="TIGR00924">
    <property type="entry name" value="yjdL_sub1_fam"/>
    <property type="match status" value="1"/>
</dbReference>
<feature type="domain" description="Major facilitator superfamily (MFS) profile" evidence="10">
    <location>
        <begin position="1"/>
        <end position="468"/>
    </location>
</feature>
<evidence type="ECO:0000259" key="10">
    <source>
        <dbReference type="PROSITE" id="PS50850"/>
    </source>
</evidence>
<evidence type="ECO:0000256" key="8">
    <source>
        <dbReference type="RuleBase" id="RU003755"/>
    </source>
</evidence>
<comment type="similarity">
    <text evidence="2 8">Belongs to the major facilitator superfamily. Proton-dependent oligopeptide transporter (POT/PTR) (TC 2.A.17) family.</text>
</comment>
<feature type="transmembrane region" description="Helical" evidence="9">
    <location>
        <begin position="215"/>
        <end position="239"/>
    </location>
</feature>
<organism evidence="11 12">
    <name type="scientific">Actinoplanes missouriensis (strain ATCC 14538 / DSM 43046 / CBS 188.64 / JCM 3121 / NBRC 102363 / NCIMB 12654 / NRRL B-3342 / UNCC 431)</name>
    <dbReference type="NCBI Taxonomy" id="512565"/>
    <lineage>
        <taxon>Bacteria</taxon>
        <taxon>Bacillati</taxon>
        <taxon>Actinomycetota</taxon>
        <taxon>Actinomycetes</taxon>
        <taxon>Micromonosporales</taxon>
        <taxon>Micromonosporaceae</taxon>
        <taxon>Actinoplanes</taxon>
    </lineage>
</organism>
<keyword evidence="7 9" id="KW-0472">Membrane</keyword>
<name>I0HDW5_ACTM4</name>
<dbReference type="PANTHER" id="PTHR23517">
    <property type="entry name" value="RESISTANCE PROTEIN MDTM, PUTATIVE-RELATED-RELATED"/>
    <property type="match status" value="1"/>
</dbReference>
<feature type="transmembrane region" description="Helical" evidence="9">
    <location>
        <begin position="147"/>
        <end position="167"/>
    </location>
</feature>
<evidence type="ECO:0000256" key="9">
    <source>
        <dbReference type="SAM" id="Phobius"/>
    </source>
</evidence>
<dbReference type="OrthoDB" id="9772725at2"/>
<evidence type="ECO:0000256" key="3">
    <source>
        <dbReference type="ARBA" id="ARBA00022448"/>
    </source>
</evidence>
<keyword evidence="6 9" id="KW-1133">Transmembrane helix</keyword>
<dbReference type="InterPro" id="IPR020846">
    <property type="entry name" value="MFS_dom"/>
</dbReference>
<evidence type="ECO:0000256" key="4">
    <source>
        <dbReference type="ARBA" id="ARBA00022475"/>
    </source>
</evidence>
<feature type="transmembrane region" description="Helical" evidence="9">
    <location>
        <begin position="173"/>
        <end position="194"/>
    </location>
</feature>
<keyword evidence="4" id="KW-1003">Cell membrane</keyword>
<dbReference type="PANTHER" id="PTHR23517:SF15">
    <property type="entry name" value="PROTON-DEPENDENT OLIGOPEPTIDE FAMILY TRANSPORT PROTEIN"/>
    <property type="match status" value="1"/>
</dbReference>
<evidence type="ECO:0000313" key="12">
    <source>
        <dbReference type="Proteomes" id="UP000007882"/>
    </source>
</evidence>
<evidence type="ECO:0000256" key="6">
    <source>
        <dbReference type="ARBA" id="ARBA00022989"/>
    </source>
</evidence>
<dbReference type="SUPFAM" id="SSF103473">
    <property type="entry name" value="MFS general substrate transporter"/>
    <property type="match status" value="1"/>
</dbReference>
<feature type="transmembrane region" description="Helical" evidence="9">
    <location>
        <begin position="446"/>
        <end position="466"/>
    </location>
</feature>
<dbReference type="CDD" id="cd17346">
    <property type="entry name" value="MFS_DtpA_like"/>
    <property type="match status" value="1"/>
</dbReference>
<keyword evidence="3 8" id="KW-0813">Transport</keyword>
<dbReference type="PATRIC" id="fig|512565.3.peg.5975"/>
<feature type="transmembrane region" description="Helical" evidence="9">
    <location>
        <begin position="419"/>
        <end position="440"/>
    </location>
</feature>
<feature type="transmembrane region" description="Helical" evidence="9">
    <location>
        <begin position="352"/>
        <end position="373"/>
    </location>
</feature>
<dbReference type="GO" id="GO:1904680">
    <property type="term" value="F:peptide transmembrane transporter activity"/>
    <property type="evidence" value="ECO:0007669"/>
    <property type="project" value="InterPro"/>
</dbReference>
<evidence type="ECO:0000256" key="7">
    <source>
        <dbReference type="ARBA" id="ARBA00023136"/>
    </source>
</evidence>
<dbReference type="Proteomes" id="UP000007882">
    <property type="component" value="Chromosome"/>
</dbReference>
<keyword evidence="12" id="KW-1185">Reference proteome</keyword>
<dbReference type="InterPro" id="IPR005279">
    <property type="entry name" value="Dipep/tripep_permease"/>
</dbReference>
<feature type="transmembrane region" description="Helical" evidence="9">
    <location>
        <begin position="275"/>
        <end position="292"/>
    </location>
</feature>
<accession>I0HDW5</accession>
<dbReference type="InterPro" id="IPR050171">
    <property type="entry name" value="MFS_Transporters"/>
</dbReference>
<dbReference type="InterPro" id="IPR018456">
    <property type="entry name" value="PTR2_symporter_CS"/>
</dbReference>
<evidence type="ECO:0000256" key="1">
    <source>
        <dbReference type="ARBA" id="ARBA00004651"/>
    </source>
</evidence>
<evidence type="ECO:0000256" key="5">
    <source>
        <dbReference type="ARBA" id="ARBA00022692"/>
    </source>
</evidence>
<protein>
    <submittedName>
        <fullName evidence="11">Putative oligopeptide transporter</fullName>
    </submittedName>
</protein>
<dbReference type="eggNOG" id="COG3104">
    <property type="taxonomic scope" value="Bacteria"/>
</dbReference>
<keyword evidence="5 8" id="KW-0812">Transmembrane</keyword>
<evidence type="ECO:0000313" key="11">
    <source>
        <dbReference type="EMBL" id="BAL91202.1"/>
    </source>
</evidence>
<comment type="subcellular location">
    <subcellularLocation>
        <location evidence="1">Cell membrane</location>
        <topology evidence="1">Multi-pass membrane protein</topology>
    </subcellularLocation>
    <subcellularLocation>
        <location evidence="8">Membrane</location>
        <topology evidence="8">Multi-pass membrane protein</topology>
    </subcellularLocation>
</comment>
<dbReference type="KEGG" id="ams:AMIS_59820"/>
<feature type="transmembrane region" description="Helical" evidence="9">
    <location>
        <begin position="379"/>
        <end position="398"/>
    </location>
</feature>
<proteinExistence type="inferred from homology"/>
<dbReference type="RefSeq" id="WP_014446089.1">
    <property type="nucleotide sequence ID" value="NC_017093.1"/>
</dbReference>
<feature type="transmembrane region" description="Helical" evidence="9">
    <location>
        <begin position="85"/>
        <end position="107"/>
    </location>
</feature>
<reference evidence="11 12" key="1">
    <citation type="submission" date="2012-02" db="EMBL/GenBank/DDBJ databases">
        <title>Complete genome sequence of Actinoplanes missouriensis 431 (= NBRC 102363).</title>
        <authorList>
            <person name="Ohnishi Y."/>
            <person name="Ishikawa J."/>
            <person name="Sekine M."/>
            <person name="Hosoyama A."/>
            <person name="Harada T."/>
            <person name="Narita H."/>
            <person name="Hata T."/>
            <person name="Konno Y."/>
            <person name="Tutikane K."/>
            <person name="Fujita N."/>
            <person name="Horinouchi S."/>
            <person name="Hayakawa M."/>
        </authorList>
    </citation>
    <scope>NUCLEOTIDE SEQUENCE [LARGE SCALE GENOMIC DNA]</scope>
    <source>
        <strain evidence="12">ATCC 14538 / DSM 43046 / CBS 188.64 / JCM 3121 / NBRC 102363 / NCIMB 12654 / NRRL B-3342 / UNCC 431</strain>
    </source>
</reference>
<gene>
    <name evidence="11" type="ordered locus">AMIS_59820</name>
</gene>
<feature type="transmembrane region" description="Helical" evidence="9">
    <location>
        <begin position="245"/>
        <end position="263"/>
    </location>
</feature>
<evidence type="ECO:0000256" key="2">
    <source>
        <dbReference type="ARBA" id="ARBA00005982"/>
    </source>
</evidence>
<dbReference type="PROSITE" id="PS01023">
    <property type="entry name" value="PTR2_2"/>
    <property type="match status" value="1"/>
</dbReference>
<dbReference type="GO" id="GO:0006857">
    <property type="term" value="P:oligopeptide transport"/>
    <property type="evidence" value="ECO:0007669"/>
    <property type="project" value="InterPro"/>
</dbReference>
<feature type="transmembrane region" description="Helical" evidence="9">
    <location>
        <begin position="21"/>
        <end position="42"/>
    </location>
</feature>
<dbReference type="Gene3D" id="1.20.1250.20">
    <property type="entry name" value="MFS general substrate transporter like domains"/>
    <property type="match status" value="1"/>
</dbReference>
<dbReference type="PROSITE" id="PS50850">
    <property type="entry name" value="MFS"/>
    <property type="match status" value="1"/>
</dbReference>